<keyword evidence="1" id="KW-0472">Membrane</keyword>
<evidence type="ECO:0000313" key="4">
    <source>
        <dbReference type="EMBL" id="ACS80487.1"/>
    </source>
</evidence>
<organism evidence="4 5">
    <name type="scientific">Maridesulfovibrio salexigens (strain ATCC 14822 / DSM 2638 / NCIMB 8403 / VKM B-1763)</name>
    <name type="common">Desulfovibrio salexigens</name>
    <dbReference type="NCBI Taxonomy" id="526222"/>
    <lineage>
        <taxon>Bacteria</taxon>
        <taxon>Pseudomonadati</taxon>
        <taxon>Thermodesulfobacteriota</taxon>
        <taxon>Desulfovibrionia</taxon>
        <taxon>Desulfovibrionales</taxon>
        <taxon>Desulfovibrionaceae</taxon>
        <taxon>Maridesulfovibrio</taxon>
    </lineage>
</organism>
<proteinExistence type="predicted"/>
<dbReference type="InterPro" id="IPR001296">
    <property type="entry name" value="Glyco_trans_1"/>
</dbReference>
<dbReference type="KEGG" id="dsa:Desal_2431"/>
<evidence type="ECO:0000313" key="5">
    <source>
        <dbReference type="Proteomes" id="UP000002601"/>
    </source>
</evidence>
<accession>C6BXI1</accession>
<keyword evidence="4" id="KW-0808">Transferase</keyword>
<evidence type="ECO:0000259" key="3">
    <source>
        <dbReference type="Pfam" id="PF13439"/>
    </source>
</evidence>
<gene>
    <name evidence="4" type="ordered locus">Desal_2431</name>
</gene>
<dbReference type="CDD" id="cd03801">
    <property type="entry name" value="GT4_PimA-like"/>
    <property type="match status" value="1"/>
</dbReference>
<dbReference type="Pfam" id="PF00534">
    <property type="entry name" value="Glycos_transf_1"/>
    <property type="match status" value="1"/>
</dbReference>
<feature type="transmembrane region" description="Helical" evidence="1">
    <location>
        <begin position="87"/>
        <end position="109"/>
    </location>
</feature>
<dbReference type="EMBL" id="CP001649">
    <property type="protein sequence ID" value="ACS80487.1"/>
    <property type="molecule type" value="Genomic_DNA"/>
</dbReference>
<dbReference type="RefSeq" id="WP_015852303.1">
    <property type="nucleotide sequence ID" value="NC_012881.1"/>
</dbReference>
<dbReference type="PANTHER" id="PTHR45947:SF3">
    <property type="entry name" value="SULFOQUINOVOSYL TRANSFERASE SQD2"/>
    <property type="match status" value="1"/>
</dbReference>
<dbReference type="InterPro" id="IPR050194">
    <property type="entry name" value="Glycosyltransferase_grp1"/>
</dbReference>
<feature type="domain" description="Glycosyl transferase family 1" evidence="2">
    <location>
        <begin position="172"/>
        <end position="334"/>
    </location>
</feature>
<name>C6BXI1_MARSD</name>
<keyword evidence="5" id="KW-1185">Reference proteome</keyword>
<dbReference type="eggNOG" id="COG0438">
    <property type="taxonomic scope" value="Bacteria"/>
</dbReference>
<dbReference type="AlphaFoldDB" id="C6BXI1"/>
<dbReference type="Gene3D" id="3.40.50.2000">
    <property type="entry name" value="Glycogen Phosphorylase B"/>
    <property type="match status" value="2"/>
</dbReference>
<dbReference type="GO" id="GO:0016757">
    <property type="term" value="F:glycosyltransferase activity"/>
    <property type="evidence" value="ECO:0007669"/>
    <property type="project" value="InterPro"/>
</dbReference>
<dbReference type="PANTHER" id="PTHR45947">
    <property type="entry name" value="SULFOQUINOVOSYL TRANSFERASE SQD2"/>
    <property type="match status" value="1"/>
</dbReference>
<dbReference type="SUPFAM" id="SSF53756">
    <property type="entry name" value="UDP-Glycosyltransferase/glycogen phosphorylase"/>
    <property type="match status" value="1"/>
</dbReference>
<evidence type="ECO:0000256" key="1">
    <source>
        <dbReference type="SAM" id="Phobius"/>
    </source>
</evidence>
<dbReference type="HOGENOM" id="CLU_009583_14_0_7"/>
<dbReference type="STRING" id="526222.Desal_2431"/>
<sequence length="366" mass="40520">MQLLLVSTDLRHMGGVAETVKLLLQELEGRVDVTAVPYGRRAGQKGFVRYLRTFADLFIFVRLLCFNRFDVIHMNPSMNLVSILKEFALILIFFLFGYSGRILIFSHGWDDAFFKRISSGPLTSNIFRMILNRAGKVVVLAEEFKRKLGQAGINIDRVEVVSTMIDTSNVPRSSACSKDGKSLLFLSRMIRGKGAYELLEAFALLNERYDGLRLIMAGDGPEREGLMERTAALNLSNVSFPGYIQDMEKSWALENSCVFLLPSRSEGCPVSLLEAMASGLVPVVTGVGGIKDVIRPDQTALLLDDISAEAIAGAVAEVIDNPGLRMELSENARKYADENFSSRKVTNQIISFYNELNLQTQNGGLA</sequence>
<evidence type="ECO:0000259" key="2">
    <source>
        <dbReference type="Pfam" id="PF00534"/>
    </source>
</evidence>
<reference evidence="4 5" key="1">
    <citation type="submission" date="2009-06" db="EMBL/GenBank/DDBJ databases">
        <title>Complete sequence of Desulfovibrio salexigens DSM 2638.</title>
        <authorList>
            <consortium name="US DOE Joint Genome Institute"/>
            <person name="Lucas S."/>
            <person name="Copeland A."/>
            <person name="Lapidus A."/>
            <person name="Glavina del Rio T."/>
            <person name="Tice H."/>
            <person name="Bruce D."/>
            <person name="Goodwin L."/>
            <person name="Pitluck S."/>
            <person name="Munk A.C."/>
            <person name="Brettin T."/>
            <person name="Detter J.C."/>
            <person name="Han C."/>
            <person name="Tapia R."/>
            <person name="Larimer F."/>
            <person name="Land M."/>
            <person name="Hauser L."/>
            <person name="Kyrpides N."/>
            <person name="Anderson I."/>
            <person name="Wall J.D."/>
            <person name="Arkin A.P."/>
            <person name="Dehal P."/>
            <person name="Chivian D."/>
            <person name="Giles B."/>
            <person name="Hazen T.C."/>
        </authorList>
    </citation>
    <scope>NUCLEOTIDE SEQUENCE [LARGE SCALE GENOMIC DNA]</scope>
    <source>
        <strain evidence="5">ATCC 14822 / DSM 2638 / NCIMB 8403 / VKM B-1763</strain>
    </source>
</reference>
<protein>
    <submittedName>
        <fullName evidence="4">Glycosyl transferase group 1</fullName>
    </submittedName>
</protein>
<dbReference type="Pfam" id="PF13439">
    <property type="entry name" value="Glyco_transf_4"/>
    <property type="match status" value="1"/>
</dbReference>
<feature type="domain" description="Glycosyltransferase subfamily 4-like N-terminal" evidence="3">
    <location>
        <begin position="14"/>
        <end position="168"/>
    </location>
</feature>
<dbReference type="InterPro" id="IPR028098">
    <property type="entry name" value="Glyco_trans_4-like_N"/>
</dbReference>
<feature type="transmembrane region" description="Helical" evidence="1">
    <location>
        <begin position="47"/>
        <end position="66"/>
    </location>
</feature>
<dbReference type="OrthoDB" id="9790710at2"/>
<keyword evidence="1" id="KW-0812">Transmembrane</keyword>
<keyword evidence="1" id="KW-1133">Transmembrane helix</keyword>
<dbReference type="Proteomes" id="UP000002601">
    <property type="component" value="Chromosome"/>
</dbReference>
<dbReference type="CAZy" id="GT4">
    <property type="family name" value="Glycosyltransferase Family 4"/>
</dbReference>